<dbReference type="Gene3D" id="3.40.50.1010">
    <property type="entry name" value="5'-nuclease"/>
    <property type="match status" value="1"/>
</dbReference>
<dbReference type="CDD" id="cd10146">
    <property type="entry name" value="LabA_like_C"/>
    <property type="match status" value="1"/>
</dbReference>
<dbReference type="CDD" id="cd11297">
    <property type="entry name" value="PIN_LabA-like_N_1"/>
    <property type="match status" value="1"/>
</dbReference>
<protein>
    <submittedName>
        <fullName evidence="2">NYN domain-containing protein</fullName>
    </submittedName>
</protein>
<dbReference type="Proteomes" id="UP001241072">
    <property type="component" value="Unassembled WGS sequence"/>
</dbReference>
<sequence length="283" mass="30618">MAERSEPRVGVYIDFDNIVISQYDAVHGRGAWTKDKARNATGKALEKLQAATVDIGAVLDFASSFGAVAISRAYADWAAPAHSRYQKQLIDRAVDLVQLFNTAGTKNGADIRLAIDVVEDLFRLDDITHIVIVAGDSDYIPLAQRARRLGRVVVGIGVTGSTSAAFTSAVDEFSYYADLIDDEDAPAPAPVAAPVTATEPPTADPQRAAAELAVRALRVARRDDNVDGWVAASAVKQQMKRLDPSFEEKKLGFKSFTDFVKSVKGVELQEDGQARRVRLKGRG</sequence>
<evidence type="ECO:0000313" key="3">
    <source>
        <dbReference type="Proteomes" id="UP001241072"/>
    </source>
</evidence>
<dbReference type="PANTHER" id="PTHR35811">
    <property type="entry name" value="SLR1870 PROTEIN"/>
    <property type="match status" value="1"/>
</dbReference>
<dbReference type="InterPro" id="IPR041966">
    <property type="entry name" value="LOTUS-like"/>
</dbReference>
<feature type="domain" description="HTH OST-type" evidence="1">
    <location>
        <begin position="205"/>
        <end position="281"/>
    </location>
</feature>
<gene>
    <name evidence="2" type="ORF">Q5716_09385</name>
</gene>
<proteinExistence type="predicted"/>
<dbReference type="RefSeq" id="WP_305002810.1">
    <property type="nucleotide sequence ID" value="NZ_JAUQUB010000001.1"/>
</dbReference>
<name>A0ABT9BN86_9MICO</name>
<evidence type="ECO:0000259" key="1">
    <source>
        <dbReference type="PROSITE" id="PS51644"/>
    </source>
</evidence>
<accession>A0ABT9BN86</accession>
<comment type="caution">
    <text evidence="2">The sequence shown here is derived from an EMBL/GenBank/DDBJ whole genome shotgun (WGS) entry which is preliminary data.</text>
</comment>
<dbReference type="EMBL" id="JAUQUB010000001">
    <property type="protein sequence ID" value="MDO7882434.1"/>
    <property type="molecule type" value="Genomic_DNA"/>
</dbReference>
<dbReference type="Pfam" id="PF12872">
    <property type="entry name" value="OST-HTH"/>
    <property type="match status" value="1"/>
</dbReference>
<evidence type="ECO:0000313" key="2">
    <source>
        <dbReference type="EMBL" id="MDO7882434.1"/>
    </source>
</evidence>
<organism evidence="2 3">
    <name type="scientific">Antiquaquibacter soli</name>
    <dbReference type="NCBI Taxonomy" id="3064523"/>
    <lineage>
        <taxon>Bacteria</taxon>
        <taxon>Bacillati</taxon>
        <taxon>Actinomycetota</taxon>
        <taxon>Actinomycetes</taxon>
        <taxon>Micrococcales</taxon>
        <taxon>Microbacteriaceae</taxon>
        <taxon>Antiquaquibacter</taxon>
    </lineage>
</organism>
<keyword evidence="3" id="KW-1185">Reference proteome</keyword>
<reference evidence="2 3" key="1">
    <citation type="submission" date="2023-07" db="EMBL/GenBank/DDBJ databases">
        <title>Protaetiibacter sp. nov WY-16 isolated from soil.</title>
        <authorList>
            <person name="Liu B."/>
            <person name="Wan Y."/>
        </authorList>
    </citation>
    <scope>NUCLEOTIDE SEQUENCE [LARGE SCALE GENOMIC DNA]</scope>
    <source>
        <strain evidence="2 3">WY-16</strain>
    </source>
</reference>
<dbReference type="PROSITE" id="PS51644">
    <property type="entry name" value="HTH_OST"/>
    <property type="match status" value="1"/>
</dbReference>
<dbReference type="InterPro" id="IPR025605">
    <property type="entry name" value="OST-HTH/LOTUS_dom"/>
</dbReference>
<dbReference type="PANTHER" id="PTHR35811:SF1">
    <property type="entry name" value="HTH OST-TYPE DOMAIN-CONTAINING PROTEIN"/>
    <property type="match status" value="1"/>
</dbReference>
<dbReference type="Gene3D" id="3.30.420.610">
    <property type="entry name" value="LOTUS domain-like"/>
    <property type="match status" value="1"/>
</dbReference>
<dbReference type="InterPro" id="IPR021139">
    <property type="entry name" value="NYN"/>
</dbReference>
<dbReference type="Pfam" id="PF01936">
    <property type="entry name" value="NYN"/>
    <property type="match status" value="1"/>
</dbReference>